<protein>
    <recommendedName>
        <fullName evidence="4">Secreted protein</fullName>
    </recommendedName>
</protein>
<dbReference type="PROSITE" id="PS51318">
    <property type="entry name" value="TAT"/>
    <property type="match status" value="1"/>
</dbReference>
<sequence>MGNTRRRLAGGAVAAAAAVGLLATGAGQAQAAAWQYVANYPQLYKCQDIGKQYVHYGAASDWKCTGNYATGYSLYVIYSA</sequence>
<evidence type="ECO:0000256" key="1">
    <source>
        <dbReference type="SAM" id="SignalP"/>
    </source>
</evidence>
<evidence type="ECO:0000313" key="2">
    <source>
        <dbReference type="EMBL" id="MEU8134059.1"/>
    </source>
</evidence>
<organism evidence="2 3">
    <name type="scientific">Streptodolium elevatio</name>
    <dbReference type="NCBI Taxonomy" id="3157996"/>
    <lineage>
        <taxon>Bacteria</taxon>
        <taxon>Bacillati</taxon>
        <taxon>Actinomycetota</taxon>
        <taxon>Actinomycetes</taxon>
        <taxon>Kitasatosporales</taxon>
        <taxon>Streptomycetaceae</taxon>
        <taxon>Streptodolium</taxon>
    </lineage>
</organism>
<dbReference type="InterPro" id="IPR006311">
    <property type="entry name" value="TAT_signal"/>
</dbReference>
<accession>A0ABV3DGM5</accession>
<evidence type="ECO:0008006" key="4">
    <source>
        <dbReference type="Google" id="ProtNLM"/>
    </source>
</evidence>
<keyword evidence="1" id="KW-0732">Signal</keyword>
<dbReference type="Proteomes" id="UP001551482">
    <property type="component" value="Unassembled WGS sequence"/>
</dbReference>
<feature type="signal peptide" evidence="1">
    <location>
        <begin position="1"/>
        <end position="31"/>
    </location>
</feature>
<dbReference type="EMBL" id="JBEZFP010000021">
    <property type="protein sequence ID" value="MEU8134059.1"/>
    <property type="molecule type" value="Genomic_DNA"/>
</dbReference>
<dbReference type="RefSeq" id="WP_358352405.1">
    <property type="nucleotide sequence ID" value="NZ_JBEZFP010000021.1"/>
</dbReference>
<comment type="caution">
    <text evidence="2">The sequence shown here is derived from an EMBL/GenBank/DDBJ whole genome shotgun (WGS) entry which is preliminary data.</text>
</comment>
<feature type="chain" id="PRO_5046947522" description="Secreted protein" evidence="1">
    <location>
        <begin position="32"/>
        <end position="80"/>
    </location>
</feature>
<gene>
    <name evidence="2" type="ORF">AB0C36_11155</name>
</gene>
<evidence type="ECO:0000313" key="3">
    <source>
        <dbReference type="Proteomes" id="UP001551482"/>
    </source>
</evidence>
<reference evidence="2 3" key="1">
    <citation type="submission" date="2024-06" db="EMBL/GenBank/DDBJ databases">
        <title>The Natural Products Discovery Center: Release of the First 8490 Sequenced Strains for Exploring Actinobacteria Biosynthetic Diversity.</title>
        <authorList>
            <person name="Kalkreuter E."/>
            <person name="Kautsar S.A."/>
            <person name="Yang D."/>
            <person name="Bader C.D."/>
            <person name="Teijaro C.N."/>
            <person name="Fluegel L."/>
            <person name="Davis C.M."/>
            <person name="Simpson J.R."/>
            <person name="Lauterbach L."/>
            <person name="Steele A.D."/>
            <person name="Gui C."/>
            <person name="Meng S."/>
            <person name="Li G."/>
            <person name="Viehrig K."/>
            <person name="Ye F."/>
            <person name="Su P."/>
            <person name="Kiefer A.F."/>
            <person name="Nichols A."/>
            <person name="Cepeda A.J."/>
            <person name="Yan W."/>
            <person name="Fan B."/>
            <person name="Jiang Y."/>
            <person name="Adhikari A."/>
            <person name="Zheng C.-J."/>
            <person name="Schuster L."/>
            <person name="Cowan T.M."/>
            <person name="Smanski M.J."/>
            <person name="Chevrette M.G."/>
            <person name="De Carvalho L.P.S."/>
            <person name="Shen B."/>
        </authorList>
    </citation>
    <scope>NUCLEOTIDE SEQUENCE [LARGE SCALE GENOMIC DNA]</scope>
    <source>
        <strain evidence="2 3">NPDC048946</strain>
    </source>
</reference>
<name>A0ABV3DGM5_9ACTN</name>
<keyword evidence="3" id="KW-1185">Reference proteome</keyword>
<proteinExistence type="predicted"/>